<proteinExistence type="predicted"/>
<evidence type="ECO:0000313" key="2">
    <source>
        <dbReference type="Proteomes" id="UP000308836"/>
    </source>
</evidence>
<accession>A0AC61R458</accession>
<protein>
    <submittedName>
        <fullName evidence="1">CRISPR-associated helicase Cas3</fullName>
    </submittedName>
</protein>
<comment type="caution">
    <text evidence="1">The sequence shown here is derived from an EMBL/GenBank/DDBJ whole genome shotgun (WGS) entry which is preliminary data.</text>
</comment>
<dbReference type="EMBL" id="SRYG01000036">
    <property type="protein sequence ID" value="TGY64783.1"/>
    <property type="molecule type" value="Genomic_DNA"/>
</dbReference>
<evidence type="ECO:0000313" key="1">
    <source>
        <dbReference type="EMBL" id="TGY64783.1"/>
    </source>
</evidence>
<sequence>MDWIGHTNEDGDQQKLIDHLNNVSKLAGEFSAKFGMRNIGEINGNFHDVGKYSPEFQERVRGGTNRVDHSTAGAQLTKALYDFGNITDLLISLPIMSHHSGLCDLGSSGDTPDSPTFRARMKRKNLSNYGAYQSEVKKISLDTNQIKEVLDKLDQSSSETERYLYMATLTRLLYSSLVDADFLDTEAFMSRGKIKRKNGDAIVEIYEAVKEKLDKKGWLKEASLATLNGRRSHILRTAMEKGKNTDPGYFRLTVPTGGGKTISSLMFALEHAKRNRMAHIIYVVPYTTIIEQNADVFREFAGERNVLEHHSNYEFQEDEYGLMMRLASENWDIPIIVTTSVQFFESFYSNRSSSCRKNHNLVNSVFVFDEAQKFPVNYLSPCLNMIHELVDYFGCSAVFCTATQPALDNYLNNFKVVEEICPSVQNQFDFFQRTTYENLGIFSSDALVDRLEKEHCAMCIVNTRKIAQDLYKSLKDKVPEEILFHLSTTMHKADREKTLEMIRSRLKNGQKVILIATSLVEAGVDLDFDTVFRQMAGLDSIIQAGGRSNREGKRNKEDSKTYIFELEGAKSASSQKMEIEITKSLFKKGIDCNDPDAATVYFHELYDLKRSLDCKDILKKEENYQLKTIGKEFKLIEEDSSLIVIPNEENKDAIARMQSKYGTKDDLKMIQRYSVSMPHQRIKQFYNLGKIKPMEAITNLFILMDQEAYDENIGLLLENDEGGNAIFW</sequence>
<keyword evidence="2" id="KW-1185">Reference proteome</keyword>
<gene>
    <name evidence="1" type="primary">cas3</name>
    <name evidence="1" type="ORF">E5336_11780</name>
</gene>
<organism evidence="1 2">
    <name type="scientific">Dubosiella muris</name>
    <dbReference type="NCBI Taxonomy" id="3038133"/>
    <lineage>
        <taxon>Bacteria</taxon>
        <taxon>Bacillati</taxon>
        <taxon>Bacillota</taxon>
        <taxon>Erysipelotrichia</taxon>
        <taxon>Erysipelotrichales</taxon>
        <taxon>Erysipelotrichaceae</taxon>
        <taxon>Dubosiella</taxon>
    </lineage>
</organism>
<reference evidence="1" key="1">
    <citation type="submission" date="2019-04" db="EMBL/GenBank/DDBJ databases">
        <title>Microbes associate with the intestines of laboratory mice.</title>
        <authorList>
            <person name="Navarre W."/>
            <person name="Wong E."/>
            <person name="Huang K."/>
            <person name="Tropini C."/>
            <person name="Ng K."/>
            <person name="Yu B."/>
        </authorList>
    </citation>
    <scope>NUCLEOTIDE SEQUENCE</scope>
    <source>
        <strain evidence="1">NM09_H32</strain>
    </source>
</reference>
<dbReference type="Proteomes" id="UP000308836">
    <property type="component" value="Unassembled WGS sequence"/>
</dbReference>
<name>A0AC61R458_9FIRM</name>